<dbReference type="InterPro" id="IPR024989">
    <property type="entry name" value="MFS_assoc_dom"/>
</dbReference>
<comment type="similarity">
    <text evidence="2">Belongs to the major facilitator superfamily. MFSD6 family.</text>
</comment>
<feature type="transmembrane region" description="Helical" evidence="7">
    <location>
        <begin position="283"/>
        <end position="306"/>
    </location>
</feature>
<evidence type="ECO:0000256" key="6">
    <source>
        <dbReference type="SAM" id="MobiDB-lite"/>
    </source>
</evidence>
<reference evidence="9 10" key="1">
    <citation type="submission" date="2020-06" db="EMBL/GenBank/DDBJ databases">
        <authorList>
            <person name="Li R."/>
            <person name="Bekaert M."/>
        </authorList>
    </citation>
    <scope>NUCLEOTIDE SEQUENCE [LARGE SCALE GENOMIC DNA]</scope>
    <source>
        <strain evidence="10">wild</strain>
    </source>
</reference>
<evidence type="ECO:0000256" key="4">
    <source>
        <dbReference type="ARBA" id="ARBA00022989"/>
    </source>
</evidence>
<evidence type="ECO:0000313" key="9">
    <source>
        <dbReference type="EMBL" id="CAC5399665.1"/>
    </source>
</evidence>
<keyword evidence="3 7" id="KW-0812">Transmembrane</keyword>
<dbReference type="AlphaFoldDB" id="A0A6J8CV06"/>
<feature type="region of interest" description="Disordered" evidence="6">
    <location>
        <begin position="459"/>
        <end position="498"/>
    </location>
</feature>
<sequence>MSTQSINMESCPMSFHTYITKAKEIMSEESFVTKVANSSSSNNVPYIISTMPNEQNVATKSKLSCSLNCTYDIAECYSVNLNGEKLESHISFKIPDLGYLLNKEVISNKIKTDDQICRTFDLKDVVYKGQEYWQMLCSDDAFLVCDLQCSHVDTCTHIVAEDLSQTSFWVYFVLFLLGNILFAPIMSLGDAILYDLLGGKKRHKWGKQRLWGTVGFAVFAIVSTLSIDALSKTNMNSFSVAFYLFSALNLATAFISCVMKISHNLACGQLLKGTITLLRKPKTSVFLLVVFYFGSLTGAIEAFLYWFLEEELGNKLKIIPGLCSLIACSAEIPLLYLSAYSFLVNAWHVLPVEMLHGVTFGIMWAAATSYSSILTPPGMSGTIQGLLSGVHFGFGKGVGSLVTGQLYWQIGIRWTFRLYGISSIVLLILYWLVNKFVFKRDRFQKRDVEENEDVELKTREGAENHLLEKTAEQNDKLVEFHDEPETDKKADSLRTDEI</sequence>
<evidence type="ECO:0000256" key="1">
    <source>
        <dbReference type="ARBA" id="ARBA00004141"/>
    </source>
</evidence>
<feature type="transmembrane region" description="Helical" evidence="7">
    <location>
        <begin position="242"/>
        <end position="262"/>
    </location>
</feature>
<dbReference type="PANTHER" id="PTHR16172:SF41">
    <property type="entry name" value="MAJOR FACILITATOR SUPERFAMILY DOMAIN-CONTAINING PROTEIN 6-LIKE"/>
    <property type="match status" value="1"/>
</dbReference>
<feature type="domain" description="Major facilitator superfamily associated" evidence="8">
    <location>
        <begin position="164"/>
        <end position="338"/>
    </location>
</feature>
<dbReference type="InterPro" id="IPR051717">
    <property type="entry name" value="MFS_MFSD6"/>
</dbReference>
<evidence type="ECO:0000259" key="8">
    <source>
        <dbReference type="Pfam" id="PF12832"/>
    </source>
</evidence>
<dbReference type="CDD" id="cd17335">
    <property type="entry name" value="MFS_MFSD6"/>
    <property type="match status" value="1"/>
</dbReference>
<dbReference type="EMBL" id="CACVKT020006043">
    <property type="protein sequence ID" value="CAC5399665.1"/>
    <property type="molecule type" value="Genomic_DNA"/>
</dbReference>
<evidence type="ECO:0000256" key="5">
    <source>
        <dbReference type="ARBA" id="ARBA00023136"/>
    </source>
</evidence>
<feature type="transmembrane region" description="Helical" evidence="7">
    <location>
        <begin position="416"/>
        <end position="433"/>
    </location>
</feature>
<dbReference type="PANTHER" id="PTHR16172">
    <property type="entry name" value="MAJOR FACILITATOR SUPERFAMILY DOMAIN-CONTAINING PROTEIN 6-LIKE"/>
    <property type="match status" value="1"/>
</dbReference>
<accession>A0A6J8CV06</accession>
<dbReference type="GO" id="GO:0016020">
    <property type="term" value="C:membrane"/>
    <property type="evidence" value="ECO:0007669"/>
    <property type="project" value="UniProtKB-SubCell"/>
</dbReference>
<name>A0A6J8CV06_MYTCO</name>
<feature type="transmembrane region" description="Helical" evidence="7">
    <location>
        <begin position="318"/>
        <end position="343"/>
    </location>
</feature>
<dbReference type="Proteomes" id="UP000507470">
    <property type="component" value="Unassembled WGS sequence"/>
</dbReference>
<comment type="subcellular location">
    <subcellularLocation>
        <location evidence="1">Membrane</location>
        <topology evidence="1">Multi-pass membrane protein</topology>
    </subcellularLocation>
</comment>
<proteinExistence type="inferred from homology"/>
<organism evidence="9 10">
    <name type="scientific">Mytilus coruscus</name>
    <name type="common">Sea mussel</name>
    <dbReference type="NCBI Taxonomy" id="42192"/>
    <lineage>
        <taxon>Eukaryota</taxon>
        <taxon>Metazoa</taxon>
        <taxon>Spiralia</taxon>
        <taxon>Lophotrochozoa</taxon>
        <taxon>Mollusca</taxon>
        <taxon>Bivalvia</taxon>
        <taxon>Autobranchia</taxon>
        <taxon>Pteriomorphia</taxon>
        <taxon>Mytilida</taxon>
        <taxon>Mytiloidea</taxon>
        <taxon>Mytilidae</taxon>
        <taxon>Mytilinae</taxon>
        <taxon>Mytilus</taxon>
    </lineage>
</organism>
<keyword evidence="5 7" id="KW-0472">Membrane</keyword>
<feature type="transmembrane region" description="Helical" evidence="7">
    <location>
        <begin position="355"/>
        <end position="373"/>
    </location>
</feature>
<gene>
    <name evidence="9" type="ORF">MCOR_33908</name>
</gene>
<dbReference type="SUPFAM" id="SSF103473">
    <property type="entry name" value="MFS general substrate transporter"/>
    <property type="match status" value="1"/>
</dbReference>
<evidence type="ECO:0000256" key="3">
    <source>
        <dbReference type="ARBA" id="ARBA00022692"/>
    </source>
</evidence>
<dbReference type="Pfam" id="PF12832">
    <property type="entry name" value="MFS_1_like"/>
    <property type="match status" value="1"/>
</dbReference>
<evidence type="ECO:0000256" key="2">
    <source>
        <dbReference type="ARBA" id="ARBA00005241"/>
    </source>
</evidence>
<dbReference type="OrthoDB" id="515887at2759"/>
<protein>
    <recommendedName>
        <fullName evidence="8">Major facilitator superfamily associated domain-containing protein</fullName>
    </recommendedName>
</protein>
<feature type="transmembrane region" description="Helical" evidence="7">
    <location>
        <begin position="168"/>
        <end position="189"/>
    </location>
</feature>
<evidence type="ECO:0000256" key="7">
    <source>
        <dbReference type="SAM" id="Phobius"/>
    </source>
</evidence>
<dbReference type="InterPro" id="IPR036259">
    <property type="entry name" value="MFS_trans_sf"/>
</dbReference>
<feature type="transmembrane region" description="Helical" evidence="7">
    <location>
        <begin position="210"/>
        <end position="230"/>
    </location>
</feature>
<keyword evidence="10" id="KW-1185">Reference proteome</keyword>
<dbReference type="Gene3D" id="1.20.1250.20">
    <property type="entry name" value="MFS general substrate transporter like domains"/>
    <property type="match status" value="2"/>
</dbReference>
<evidence type="ECO:0000313" key="10">
    <source>
        <dbReference type="Proteomes" id="UP000507470"/>
    </source>
</evidence>
<keyword evidence="4 7" id="KW-1133">Transmembrane helix</keyword>